<dbReference type="Proteomes" id="UP001489004">
    <property type="component" value="Unassembled WGS sequence"/>
</dbReference>
<evidence type="ECO:0000256" key="1">
    <source>
        <dbReference type="SAM" id="MobiDB-lite"/>
    </source>
</evidence>
<gene>
    <name evidence="2" type="ORF">WJX72_012325</name>
</gene>
<accession>A0AAW1P644</accession>
<sequence>MPFSQWQVTKRLSPDELAASAERLSHRKQYGASSRPATAGPRSEGSEVVYDAPERPSTGMMYYRDNAYYLRVGTQWVKQNRLSKEAMQGMMERLCTTKTRTDGVKPTAVQLKYEFDQALRGGVGGYHERLVPVKHVTPEEKTQYMVTLAGRCAETRKHTHAKLAERYLQPLATKIKKLSPEEMEEHNKKIERLYQGLGVLDR</sequence>
<name>A0AAW1P644_9CHLO</name>
<evidence type="ECO:0000313" key="3">
    <source>
        <dbReference type="Proteomes" id="UP001489004"/>
    </source>
</evidence>
<feature type="region of interest" description="Disordered" evidence="1">
    <location>
        <begin position="20"/>
        <end position="52"/>
    </location>
</feature>
<comment type="caution">
    <text evidence="2">The sequence shown here is derived from an EMBL/GenBank/DDBJ whole genome shotgun (WGS) entry which is preliminary data.</text>
</comment>
<dbReference type="AlphaFoldDB" id="A0AAW1P644"/>
<evidence type="ECO:0000313" key="2">
    <source>
        <dbReference type="EMBL" id="KAK9804926.1"/>
    </source>
</evidence>
<keyword evidence="3" id="KW-1185">Reference proteome</keyword>
<protein>
    <submittedName>
        <fullName evidence="2">Uncharacterized protein</fullName>
    </submittedName>
</protein>
<dbReference type="EMBL" id="JALJOR010000017">
    <property type="protein sequence ID" value="KAK9804926.1"/>
    <property type="molecule type" value="Genomic_DNA"/>
</dbReference>
<organism evidence="2 3">
    <name type="scientific">[Myrmecia] bisecta</name>
    <dbReference type="NCBI Taxonomy" id="41462"/>
    <lineage>
        <taxon>Eukaryota</taxon>
        <taxon>Viridiplantae</taxon>
        <taxon>Chlorophyta</taxon>
        <taxon>core chlorophytes</taxon>
        <taxon>Trebouxiophyceae</taxon>
        <taxon>Trebouxiales</taxon>
        <taxon>Trebouxiaceae</taxon>
        <taxon>Myrmecia</taxon>
    </lineage>
</organism>
<proteinExistence type="predicted"/>
<reference evidence="2 3" key="1">
    <citation type="journal article" date="2024" name="Nat. Commun.">
        <title>Phylogenomics reveals the evolutionary origins of lichenization in chlorophyte algae.</title>
        <authorList>
            <person name="Puginier C."/>
            <person name="Libourel C."/>
            <person name="Otte J."/>
            <person name="Skaloud P."/>
            <person name="Haon M."/>
            <person name="Grisel S."/>
            <person name="Petersen M."/>
            <person name="Berrin J.G."/>
            <person name="Delaux P.M."/>
            <person name="Dal Grande F."/>
            <person name="Keller J."/>
        </authorList>
    </citation>
    <scope>NUCLEOTIDE SEQUENCE [LARGE SCALE GENOMIC DNA]</scope>
    <source>
        <strain evidence="2 3">SAG 2043</strain>
    </source>
</reference>